<dbReference type="PIRSF" id="PIRSF016302">
    <property type="entry name" value="Man_a_manosd"/>
    <property type="match status" value="1"/>
</dbReference>
<dbReference type="AlphaFoldDB" id="A0AAD5Y353"/>
<comment type="catalytic activity">
    <reaction evidence="1 8">
        <text>Random hydrolysis of (1-&gt;6)-alpha-D-mannosidic linkages in unbranched (1-&gt;6)-mannans.</text>
        <dbReference type="EC" id="3.2.1.101"/>
    </reaction>
</comment>
<reference evidence="9" key="1">
    <citation type="submission" date="2020-05" db="EMBL/GenBank/DDBJ databases">
        <title>Phylogenomic resolution of chytrid fungi.</title>
        <authorList>
            <person name="Stajich J.E."/>
            <person name="Amses K."/>
            <person name="Simmons R."/>
            <person name="Seto K."/>
            <person name="Myers J."/>
            <person name="Bonds A."/>
            <person name="Quandt C.A."/>
            <person name="Barry K."/>
            <person name="Liu P."/>
            <person name="Grigoriev I."/>
            <person name="Longcore J.E."/>
            <person name="James T.Y."/>
        </authorList>
    </citation>
    <scope>NUCLEOTIDE SEQUENCE</scope>
    <source>
        <strain evidence="9">PLAUS21</strain>
    </source>
</reference>
<dbReference type="GO" id="GO:0008496">
    <property type="term" value="F:mannan endo-1,6-alpha-mannosidase activity"/>
    <property type="evidence" value="ECO:0007669"/>
    <property type="project" value="UniProtKB-UniRule"/>
</dbReference>
<organism evidence="9 10">
    <name type="scientific">Boothiomyces macroporosus</name>
    <dbReference type="NCBI Taxonomy" id="261099"/>
    <lineage>
        <taxon>Eukaryota</taxon>
        <taxon>Fungi</taxon>
        <taxon>Fungi incertae sedis</taxon>
        <taxon>Chytridiomycota</taxon>
        <taxon>Chytridiomycota incertae sedis</taxon>
        <taxon>Chytridiomycetes</taxon>
        <taxon>Rhizophydiales</taxon>
        <taxon>Terramycetaceae</taxon>
        <taxon>Boothiomyces</taxon>
    </lineage>
</organism>
<keyword evidence="5 8" id="KW-0378">Hydrolase</keyword>
<evidence type="ECO:0000256" key="3">
    <source>
        <dbReference type="ARBA" id="ARBA00012350"/>
    </source>
</evidence>
<dbReference type="PANTHER" id="PTHR12145:SF36">
    <property type="entry name" value="MANNAN ENDO-1,6-ALPHA-MANNOSIDASE DCW1"/>
    <property type="match status" value="1"/>
</dbReference>
<sequence>MTTLDVTSTSAISQAQQAIAKKLFTYYNPPNTVDGTLMPLNAGTTTAGYEWYEGGICWGAVFEYARVSGDGQYSQDVNKGLQAASYGSVGSFLGVDKEINGLIGRWNDDIQWWGLATTTGAELFGANTNIPGGVTYEALAQSRLDQNAQRKYYKSAITNSQAINIGARLYLLTKNQTYIDNSMKIYNWMMSSKIVGSDFAVYDGLLADSTCALSGVQLSYNAGFLAGALAWLYKASGNQDVIKTAESIALKSLQTFSKNGIIADLCEPNCLVYVVSPKGLHVRGLQYVYMYSQNADVKSQIKAALQKSAQSLAQYCDDQWSCNAQSWSGPQIAADVHLQTNALELFNALAATNGVSSSVTNVPAANTIGGAATTSKNGATNALSETWVVVLSFLTFFFAQ</sequence>
<evidence type="ECO:0000313" key="9">
    <source>
        <dbReference type="EMBL" id="KAJ3257127.1"/>
    </source>
</evidence>
<name>A0AAD5Y353_9FUNG</name>
<protein>
    <recommendedName>
        <fullName evidence="3 8">Mannan endo-1,6-alpha-mannosidase</fullName>
        <ecNumber evidence="3 8">3.2.1.101</ecNumber>
    </recommendedName>
</protein>
<evidence type="ECO:0000256" key="8">
    <source>
        <dbReference type="PIRNR" id="PIRNR016302"/>
    </source>
</evidence>
<accession>A0AAD5Y353</accession>
<dbReference type="EMBL" id="JADGKB010000042">
    <property type="protein sequence ID" value="KAJ3257127.1"/>
    <property type="molecule type" value="Genomic_DNA"/>
</dbReference>
<dbReference type="GO" id="GO:0016052">
    <property type="term" value="P:carbohydrate catabolic process"/>
    <property type="evidence" value="ECO:0007669"/>
    <property type="project" value="InterPro"/>
</dbReference>
<keyword evidence="6" id="KW-0325">Glycoprotein</keyword>
<keyword evidence="7 8" id="KW-0326">Glycosidase</keyword>
<proteinExistence type="inferred from homology"/>
<dbReference type="PANTHER" id="PTHR12145">
    <property type="entry name" value="MANNAN ENDO-1,6-ALPHA-MANNOSIDASE DCW1"/>
    <property type="match status" value="1"/>
</dbReference>
<evidence type="ECO:0000256" key="1">
    <source>
        <dbReference type="ARBA" id="ARBA00001452"/>
    </source>
</evidence>
<dbReference type="InterPro" id="IPR005198">
    <property type="entry name" value="Glyco_hydro_76"/>
</dbReference>
<dbReference type="InterPro" id="IPR014480">
    <property type="entry name" value="Mannan-1_6-alpha_mannosidase"/>
</dbReference>
<dbReference type="Pfam" id="PF03663">
    <property type="entry name" value="Glyco_hydro_76"/>
    <property type="match status" value="1"/>
</dbReference>
<gene>
    <name evidence="9" type="primary">DCW1_5</name>
    <name evidence="9" type="ORF">HK103_004955</name>
</gene>
<evidence type="ECO:0000256" key="4">
    <source>
        <dbReference type="ARBA" id="ARBA00022729"/>
    </source>
</evidence>
<evidence type="ECO:0000256" key="7">
    <source>
        <dbReference type="ARBA" id="ARBA00023295"/>
    </source>
</evidence>
<dbReference type="Proteomes" id="UP001210925">
    <property type="component" value="Unassembled WGS sequence"/>
</dbReference>
<keyword evidence="10" id="KW-1185">Reference proteome</keyword>
<dbReference type="InterPro" id="IPR008928">
    <property type="entry name" value="6-hairpin_glycosidase_sf"/>
</dbReference>
<evidence type="ECO:0000256" key="5">
    <source>
        <dbReference type="ARBA" id="ARBA00022801"/>
    </source>
</evidence>
<dbReference type="SUPFAM" id="SSF48208">
    <property type="entry name" value="Six-hairpin glycosidases"/>
    <property type="match status" value="1"/>
</dbReference>
<dbReference type="Gene3D" id="1.50.10.20">
    <property type="match status" value="1"/>
</dbReference>
<comment type="caution">
    <text evidence="9">The sequence shown here is derived from an EMBL/GenBank/DDBJ whole genome shotgun (WGS) entry which is preliminary data.</text>
</comment>
<evidence type="ECO:0000256" key="2">
    <source>
        <dbReference type="ARBA" id="ARBA00009699"/>
    </source>
</evidence>
<dbReference type="EC" id="3.2.1.101" evidence="3 8"/>
<dbReference type="GO" id="GO:0009272">
    <property type="term" value="P:fungal-type cell wall biogenesis"/>
    <property type="evidence" value="ECO:0007669"/>
    <property type="project" value="TreeGrafter"/>
</dbReference>
<keyword evidence="4" id="KW-0732">Signal</keyword>
<comment type="similarity">
    <text evidence="2 8">Belongs to the glycosyl hydrolase 76 family.</text>
</comment>
<evidence type="ECO:0000313" key="10">
    <source>
        <dbReference type="Proteomes" id="UP001210925"/>
    </source>
</evidence>
<evidence type="ECO:0000256" key="6">
    <source>
        <dbReference type="ARBA" id="ARBA00023180"/>
    </source>
</evidence>